<protein>
    <recommendedName>
        <fullName evidence="4">Gas vesicle protein</fullName>
    </recommendedName>
</protein>
<evidence type="ECO:0000256" key="1">
    <source>
        <dbReference type="SAM" id="MobiDB-lite"/>
    </source>
</evidence>
<keyword evidence="3" id="KW-1185">Reference proteome</keyword>
<proteinExistence type="predicted"/>
<dbReference type="Proteomes" id="UP000658514">
    <property type="component" value="Unassembled WGS sequence"/>
</dbReference>
<feature type="region of interest" description="Disordered" evidence="1">
    <location>
        <begin position="40"/>
        <end position="73"/>
    </location>
</feature>
<dbReference type="RefSeq" id="WP_190546178.1">
    <property type="nucleotide sequence ID" value="NZ_CAWPNO010000075.1"/>
</dbReference>
<organism evidence="2 3">
    <name type="scientific">Calothrix parietina FACHB-288</name>
    <dbReference type="NCBI Taxonomy" id="2692896"/>
    <lineage>
        <taxon>Bacteria</taxon>
        <taxon>Bacillati</taxon>
        <taxon>Cyanobacteriota</taxon>
        <taxon>Cyanophyceae</taxon>
        <taxon>Nostocales</taxon>
        <taxon>Calotrichaceae</taxon>
        <taxon>Calothrix</taxon>
    </lineage>
</organism>
<evidence type="ECO:0008006" key="4">
    <source>
        <dbReference type="Google" id="ProtNLM"/>
    </source>
</evidence>
<evidence type="ECO:0000313" key="3">
    <source>
        <dbReference type="Proteomes" id="UP000658514"/>
    </source>
</evidence>
<feature type="region of interest" description="Disordered" evidence="1">
    <location>
        <begin position="97"/>
        <end position="117"/>
    </location>
</feature>
<accession>A0ABR8AEN9</accession>
<evidence type="ECO:0000313" key="2">
    <source>
        <dbReference type="EMBL" id="MBD2198423.1"/>
    </source>
</evidence>
<dbReference type="EMBL" id="JACJQH010000041">
    <property type="protein sequence ID" value="MBD2198423.1"/>
    <property type="molecule type" value="Genomic_DNA"/>
</dbReference>
<sequence length="117" mass="12620">MSQRDGFFSGFLAGAIFGSVVGGVVGSLIANRQDLELTGDEEAELTPNAEETRKIAGKRRQMPPSQTEGLEMETARRSLEDKIAQLNATIDEVRKQLGNVNGTAPQAVNERSLTKDS</sequence>
<gene>
    <name evidence="2" type="ORF">H6G24_23430</name>
</gene>
<feature type="compositionally biased region" description="Polar residues" evidence="1">
    <location>
        <begin position="98"/>
        <end position="111"/>
    </location>
</feature>
<name>A0ABR8AEN9_9CYAN</name>
<comment type="caution">
    <text evidence="2">The sequence shown here is derived from an EMBL/GenBank/DDBJ whole genome shotgun (WGS) entry which is preliminary data.</text>
</comment>
<reference evidence="2 3" key="1">
    <citation type="journal article" date="2020" name="ISME J.">
        <title>Comparative genomics reveals insights into cyanobacterial evolution and habitat adaptation.</title>
        <authorList>
            <person name="Chen M.Y."/>
            <person name="Teng W.K."/>
            <person name="Zhao L."/>
            <person name="Hu C.X."/>
            <person name="Zhou Y.K."/>
            <person name="Han B.P."/>
            <person name="Song L.R."/>
            <person name="Shu W.S."/>
        </authorList>
    </citation>
    <scope>NUCLEOTIDE SEQUENCE [LARGE SCALE GENOMIC DNA]</scope>
    <source>
        <strain evidence="2 3">FACHB-288</strain>
    </source>
</reference>